<comment type="cofactor">
    <cofactor evidence="1">
        <name>Mg(2+)</name>
        <dbReference type="ChEBI" id="CHEBI:18420"/>
    </cofactor>
</comment>
<evidence type="ECO:0000259" key="10">
    <source>
        <dbReference type="Pfam" id="PF01909"/>
    </source>
</evidence>
<keyword evidence="3" id="KW-0808">Transferase</keyword>
<evidence type="ECO:0000256" key="7">
    <source>
        <dbReference type="ARBA" id="ARBA00022840"/>
    </source>
</evidence>
<dbReference type="KEGG" id="cyc:PCC7424_4370"/>
<comment type="similarity">
    <text evidence="9">Belongs to the MntA antitoxin family.</text>
</comment>
<dbReference type="CDD" id="cd05403">
    <property type="entry name" value="NT_KNTase_like"/>
    <property type="match status" value="1"/>
</dbReference>
<evidence type="ECO:0000256" key="8">
    <source>
        <dbReference type="ARBA" id="ARBA00022842"/>
    </source>
</evidence>
<evidence type="ECO:0000256" key="3">
    <source>
        <dbReference type="ARBA" id="ARBA00022679"/>
    </source>
</evidence>
<proteinExistence type="inferred from homology"/>
<dbReference type="GO" id="GO:0005524">
    <property type="term" value="F:ATP binding"/>
    <property type="evidence" value="ECO:0007669"/>
    <property type="project" value="UniProtKB-KW"/>
</dbReference>
<evidence type="ECO:0000256" key="2">
    <source>
        <dbReference type="ARBA" id="ARBA00022649"/>
    </source>
</evidence>
<feature type="domain" description="Polymerase nucleotidyl transferase" evidence="10">
    <location>
        <begin position="35"/>
        <end position="106"/>
    </location>
</feature>
<dbReference type="InterPro" id="IPR052038">
    <property type="entry name" value="Type-VII_TA_antitoxin"/>
</dbReference>
<keyword evidence="5" id="KW-0479">Metal-binding</keyword>
<dbReference type="InterPro" id="IPR043519">
    <property type="entry name" value="NT_sf"/>
</dbReference>
<dbReference type="HOGENOM" id="CLU_130257_4_1_3"/>
<dbReference type="GO" id="GO:0046872">
    <property type="term" value="F:metal ion binding"/>
    <property type="evidence" value="ECO:0007669"/>
    <property type="project" value="UniProtKB-KW"/>
</dbReference>
<keyword evidence="4" id="KW-0548">Nucleotidyltransferase</keyword>
<dbReference type="PANTHER" id="PTHR33571:SF12">
    <property type="entry name" value="BSL3053 PROTEIN"/>
    <property type="match status" value="1"/>
</dbReference>
<dbReference type="PANTHER" id="PTHR33571">
    <property type="entry name" value="SSL8005 PROTEIN"/>
    <property type="match status" value="1"/>
</dbReference>
<dbReference type="AlphaFoldDB" id="B7K8W7"/>
<evidence type="ECO:0000256" key="1">
    <source>
        <dbReference type="ARBA" id="ARBA00001946"/>
    </source>
</evidence>
<keyword evidence="12" id="KW-1185">Reference proteome</keyword>
<evidence type="ECO:0000256" key="6">
    <source>
        <dbReference type="ARBA" id="ARBA00022741"/>
    </source>
</evidence>
<keyword evidence="8" id="KW-0460">Magnesium</keyword>
<organism evidence="11 12">
    <name type="scientific">Gloeothece citriformis (strain PCC 7424)</name>
    <name type="common">Cyanothece sp. (strain PCC 7424)</name>
    <dbReference type="NCBI Taxonomy" id="65393"/>
    <lineage>
        <taxon>Bacteria</taxon>
        <taxon>Bacillati</taxon>
        <taxon>Cyanobacteriota</taxon>
        <taxon>Cyanophyceae</taxon>
        <taxon>Oscillatoriophycideae</taxon>
        <taxon>Chroococcales</taxon>
        <taxon>Aphanothecaceae</taxon>
        <taxon>Gloeothece</taxon>
        <taxon>Gloeothece citriformis</taxon>
    </lineage>
</organism>
<keyword evidence="2" id="KW-1277">Toxin-antitoxin system</keyword>
<evidence type="ECO:0000313" key="11">
    <source>
        <dbReference type="EMBL" id="ACK72736.1"/>
    </source>
</evidence>
<dbReference type="InterPro" id="IPR002934">
    <property type="entry name" value="Polymerase_NTP_transf_dom"/>
</dbReference>
<gene>
    <name evidence="11" type="ordered locus">PCC7424_4370</name>
</gene>
<dbReference type="eggNOG" id="COG1669">
    <property type="taxonomic scope" value="Bacteria"/>
</dbReference>
<evidence type="ECO:0000256" key="9">
    <source>
        <dbReference type="ARBA" id="ARBA00038276"/>
    </source>
</evidence>
<evidence type="ECO:0000256" key="4">
    <source>
        <dbReference type="ARBA" id="ARBA00022695"/>
    </source>
</evidence>
<keyword evidence="6" id="KW-0547">Nucleotide-binding</keyword>
<keyword evidence="7" id="KW-0067">ATP-binding</keyword>
<sequence>MDIIYNPLTMKTNQIPINLEQIYQRLNIPPETLANFCQKNQIRELSLFGSVLREDFNENSDIDLLVVFDSDVTNPMSLMDLVKIQYELEDLIQRKIDLIEKRSVIDSHNWIRRQNILNTAQTIYEARSFLFT</sequence>
<dbReference type="Pfam" id="PF01909">
    <property type="entry name" value="NTP_transf_2"/>
    <property type="match status" value="1"/>
</dbReference>
<dbReference type="GO" id="GO:0016779">
    <property type="term" value="F:nucleotidyltransferase activity"/>
    <property type="evidence" value="ECO:0007669"/>
    <property type="project" value="UniProtKB-KW"/>
</dbReference>
<evidence type="ECO:0000313" key="12">
    <source>
        <dbReference type="Proteomes" id="UP000002384"/>
    </source>
</evidence>
<dbReference type="STRING" id="65393.PCC7424_4370"/>
<name>B7K8W7_GLOC7</name>
<dbReference type="Proteomes" id="UP000002384">
    <property type="component" value="Chromosome"/>
</dbReference>
<evidence type="ECO:0000256" key="5">
    <source>
        <dbReference type="ARBA" id="ARBA00022723"/>
    </source>
</evidence>
<dbReference type="EMBL" id="CP001291">
    <property type="protein sequence ID" value="ACK72736.1"/>
    <property type="molecule type" value="Genomic_DNA"/>
</dbReference>
<protein>
    <submittedName>
        <fullName evidence="11">DNA polymerase beta domain protein region</fullName>
    </submittedName>
</protein>
<dbReference type="SUPFAM" id="SSF81301">
    <property type="entry name" value="Nucleotidyltransferase"/>
    <property type="match status" value="1"/>
</dbReference>
<reference evidence="12" key="1">
    <citation type="journal article" date="2011" name="MBio">
        <title>Novel metabolic attributes of the genus Cyanothece, comprising a group of unicellular nitrogen-fixing Cyanobacteria.</title>
        <authorList>
            <person name="Bandyopadhyay A."/>
            <person name="Elvitigala T."/>
            <person name="Welsh E."/>
            <person name="Stockel J."/>
            <person name="Liberton M."/>
            <person name="Min H."/>
            <person name="Sherman L.A."/>
            <person name="Pakrasi H.B."/>
        </authorList>
    </citation>
    <scope>NUCLEOTIDE SEQUENCE [LARGE SCALE GENOMIC DNA]</scope>
    <source>
        <strain evidence="12">PCC 7424</strain>
    </source>
</reference>
<accession>B7K8W7</accession>
<dbReference type="Gene3D" id="3.30.460.10">
    <property type="entry name" value="Beta Polymerase, domain 2"/>
    <property type="match status" value="1"/>
</dbReference>